<dbReference type="InterPro" id="IPR043504">
    <property type="entry name" value="Peptidase_S1_PA_chymotrypsin"/>
</dbReference>
<feature type="domain" description="Peptidase S1" evidence="9">
    <location>
        <begin position="42"/>
        <end position="265"/>
    </location>
</feature>
<dbReference type="InterPro" id="IPR009003">
    <property type="entry name" value="Peptidase_S1_PA"/>
</dbReference>
<evidence type="ECO:0000256" key="6">
    <source>
        <dbReference type="ARBA" id="ARBA00024195"/>
    </source>
</evidence>
<dbReference type="PRINTS" id="PR00722">
    <property type="entry name" value="CHYMOTRYPSIN"/>
</dbReference>
<dbReference type="GO" id="GO:0005576">
    <property type="term" value="C:extracellular region"/>
    <property type="evidence" value="ECO:0007669"/>
    <property type="project" value="UniProtKB-SubCell"/>
</dbReference>
<dbReference type="AlphaFoldDB" id="A0A7R9KKH5"/>
<dbReference type="EMBL" id="OC857168">
    <property type="protein sequence ID" value="CAD7624818.1"/>
    <property type="molecule type" value="Genomic_DNA"/>
</dbReference>
<dbReference type="Pfam" id="PF00089">
    <property type="entry name" value="Trypsin"/>
    <property type="match status" value="1"/>
</dbReference>
<comment type="subcellular location">
    <subcellularLocation>
        <location evidence="1">Secreted</location>
    </subcellularLocation>
</comment>
<dbReference type="PROSITE" id="PS00134">
    <property type="entry name" value="TRYPSIN_HIS"/>
    <property type="match status" value="1"/>
</dbReference>
<dbReference type="FunFam" id="2.40.10.10:FF:000054">
    <property type="entry name" value="Complement C1r subcomponent"/>
    <property type="match status" value="1"/>
</dbReference>
<evidence type="ECO:0000256" key="1">
    <source>
        <dbReference type="ARBA" id="ARBA00004613"/>
    </source>
</evidence>
<dbReference type="Proteomes" id="UP000759131">
    <property type="component" value="Unassembled WGS sequence"/>
</dbReference>
<proteinExistence type="inferred from homology"/>
<keyword evidence="2" id="KW-0964">Secreted</keyword>
<dbReference type="PROSITE" id="PS00135">
    <property type="entry name" value="TRYPSIN_SER"/>
    <property type="match status" value="1"/>
</dbReference>
<dbReference type="Gene3D" id="2.40.10.10">
    <property type="entry name" value="Trypsin-like serine proteases"/>
    <property type="match status" value="1"/>
</dbReference>
<keyword evidence="11" id="KW-1185">Reference proteome</keyword>
<evidence type="ECO:0000256" key="3">
    <source>
        <dbReference type="ARBA" id="ARBA00022729"/>
    </source>
</evidence>
<dbReference type="SMART" id="SM00020">
    <property type="entry name" value="Tryp_SPc"/>
    <property type="match status" value="1"/>
</dbReference>
<feature type="signal peptide" evidence="8">
    <location>
        <begin position="1"/>
        <end position="28"/>
    </location>
</feature>
<sequence length="265" mass="28634">YINMMSWTQTLSIAVTLVLMYLSGETSGVGQPCGNSLAGARIVNGANAKGGTWPWMARLTICPGKTSANECRICGGSLINDRWILTAAHCIHDYDNGEKVDEIRATFDDVYVRDEYAAKMSDYNKETVRNDIALLKLPSSYDLNAICLPPYNLTTSGGRGCMASGWGVSDLRVYSPSNTLQHVHLPMADDNLCAREFPDIDLNTQFCAGILKSNINVCSGDSGGPLNCQLTNGAWVANGVASFVSKRGCTASFGVFTRLPKLVRI</sequence>
<dbReference type="PANTHER" id="PTHR24256">
    <property type="entry name" value="TRYPTASE-RELATED"/>
    <property type="match status" value="1"/>
</dbReference>
<keyword evidence="4" id="KW-1015">Disulfide bond</keyword>
<dbReference type="InterPro" id="IPR033116">
    <property type="entry name" value="TRYPSIN_SER"/>
</dbReference>
<evidence type="ECO:0000256" key="8">
    <source>
        <dbReference type="SAM" id="SignalP"/>
    </source>
</evidence>
<dbReference type="SUPFAM" id="SSF50494">
    <property type="entry name" value="Trypsin-like serine proteases"/>
    <property type="match status" value="1"/>
</dbReference>
<dbReference type="EMBL" id="CAJPIZ010002593">
    <property type="protein sequence ID" value="CAG2105248.1"/>
    <property type="molecule type" value="Genomic_DNA"/>
</dbReference>
<keyword evidence="3 8" id="KW-0732">Signal</keyword>
<keyword evidence="7" id="KW-0645">Protease</keyword>
<evidence type="ECO:0000256" key="2">
    <source>
        <dbReference type="ARBA" id="ARBA00022525"/>
    </source>
</evidence>
<dbReference type="OrthoDB" id="5597713at2759"/>
<dbReference type="PROSITE" id="PS50240">
    <property type="entry name" value="TRYPSIN_DOM"/>
    <property type="match status" value="1"/>
</dbReference>
<evidence type="ECO:0000256" key="7">
    <source>
        <dbReference type="RuleBase" id="RU363034"/>
    </source>
</evidence>
<evidence type="ECO:0000256" key="5">
    <source>
        <dbReference type="ARBA" id="ARBA00023180"/>
    </source>
</evidence>
<dbReference type="InterPro" id="IPR018114">
    <property type="entry name" value="TRYPSIN_HIS"/>
</dbReference>
<gene>
    <name evidence="10" type="ORF">OSB1V03_LOCUS5257</name>
</gene>
<evidence type="ECO:0000313" key="11">
    <source>
        <dbReference type="Proteomes" id="UP000759131"/>
    </source>
</evidence>
<evidence type="ECO:0000259" key="9">
    <source>
        <dbReference type="PROSITE" id="PS50240"/>
    </source>
</evidence>
<evidence type="ECO:0000256" key="4">
    <source>
        <dbReference type="ARBA" id="ARBA00023157"/>
    </source>
</evidence>
<keyword evidence="5" id="KW-0325">Glycoprotein</keyword>
<evidence type="ECO:0000313" key="10">
    <source>
        <dbReference type="EMBL" id="CAD7624818.1"/>
    </source>
</evidence>
<feature type="chain" id="PRO_5035591595" description="Peptidase S1 domain-containing protein" evidence="8">
    <location>
        <begin position="29"/>
        <end position="265"/>
    </location>
</feature>
<organism evidence="10">
    <name type="scientific">Medioppia subpectinata</name>
    <dbReference type="NCBI Taxonomy" id="1979941"/>
    <lineage>
        <taxon>Eukaryota</taxon>
        <taxon>Metazoa</taxon>
        <taxon>Ecdysozoa</taxon>
        <taxon>Arthropoda</taxon>
        <taxon>Chelicerata</taxon>
        <taxon>Arachnida</taxon>
        <taxon>Acari</taxon>
        <taxon>Acariformes</taxon>
        <taxon>Sarcoptiformes</taxon>
        <taxon>Oribatida</taxon>
        <taxon>Brachypylina</taxon>
        <taxon>Oppioidea</taxon>
        <taxon>Oppiidae</taxon>
        <taxon>Medioppia</taxon>
    </lineage>
</organism>
<reference evidence="10" key="1">
    <citation type="submission" date="2020-11" db="EMBL/GenBank/DDBJ databases">
        <authorList>
            <person name="Tran Van P."/>
        </authorList>
    </citation>
    <scope>NUCLEOTIDE SEQUENCE</scope>
</reference>
<dbReference type="GO" id="GO:0006508">
    <property type="term" value="P:proteolysis"/>
    <property type="evidence" value="ECO:0007669"/>
    <property type="project" value="UniProtKB-KW"/>
</dbReference>
<dbReference type="InterPro" id="IPR051487">
    <property type="entry name" value="Ser/Thr_Proteases_Immune/Dev"/>
</dbReference>
<protein>
    <recommendedName>
        <fullName evidence="9">Peptidase S1 domain-containing protein</fullName>
    </recommendedName>
</protein>
<dbReference type="InterPro" id="IPR001254">
    <property type="entry name" value="Trypsin_dom"/>
</dbReference>
<accession>A0A7R9KKH5</accession>
<keyword evidence="7" id="KW-0378">Hydrolase</keyword>
<comment type="similarity">
    <text evidence="6">Belongs to the peptidase S1 family. CLIP subfamily.</text>
</comment>
<dbReference type="GO" id="GO:0004252">
    <property type="term" value="F:serine-type endopeptidase activity"/>
    <property type="evidence" value="ECO:0007669"/>
    <property type="project" value="InterPro"/>
</dbReference>
<name>A0A7R9KKH5_9ACAR</name>
<keyword evidence="7" id="KW-0720">Serine protease</keyword>
<dbReference type="CDD" id="cd00190">
    <property type="entry name" value="Tryp_SPc"/>
    <property type="match status" value="1"/>
</dbReference>
<dbReference type="InterPro" id="IPR001314">
    <property type="entry name" value="Peptidase_S1A"/>
</dbReference>
<feature type="non-terminal residue" evidence="10">
    <location>
        <position position="1"/>
    </location>
</feature>